<feature type="transmembrane region" description="Helical" evidence="1">
    <location>
        <begin position="45"/>
        <end position="63"/>
    </location>
</feature>
<feature type="transmembrane region" description="Helical" evidence="1">
    <location>
        <begin position="305"/>
        <end position="324"/>
    </location>
</feature>
<keyword evidence="1" id="KW-0472">Membrane</keyword>
<feature type="transmembrane region" description="Helical" evidence="1">
    <location>
        <begin position="247"/>
        <end position="272"/>
    </location>
</feature>
<comment type="caution">
    <text evidence="2">The sequence shown here is derived from an EMBL/GenBank/DDBJ whole genome shotgun (WGS) entry which is preliminary data.</text>
</comment>
<accession>A0A829H2Q4</accession>
<feature type="transmembrane region" description="Helical" evidence="1">
    <location>
        <begin position="388"/>
        <end position="408"/>
    </location>
</feature>
<gene>
    <name evidence="2" type="ORF">Lpp41_16860</name>
</gene>
<feature type="transmembrane region" description="Helical" evidence="1">
    <location>
        <begin position="331"/>
        <end position="348"/>
    </location>
</feature>
<feature type="transmembrane region" description="Helical" evidence="1">
    <location>
        <begin position="6"/>
        <end position="24"/>
    </location>
</feature>
<keyword evidence="1" id="KW-0812">Transmembrane</keyword>
<dbReference type="Proteomes" id="UP000014244">
    <property type="component" value="Unassembled WGS sequence"/>
</dbReference>
<dbReference type="EMBL" id="ANKE01000816">
    <property type="protein sequence ID" value="EPC69690.1"/>
    <property type="molecule type" value="Genomic_DNA"/>
</dbReference>
<protein>
    <submittedName>
        <fullName evidence="2">Uncharacterized protein</fullName>
    </submittedName>
</protein>
<evidence type="ECO:0000256" key="1">
    <source>
        <dbReference type="SAM" id="Phobius"/>
    </source>
</evidence>
<evidence type="ECO:0000313" key="3">
    <source>
        <dbReference type="Proteomes" id="UP000014244"/>
    </source>
</evidence>
<name>A0A829H2Q4_LACPA</name>
<reference evidence="2 3" key="1">
    <citation type="journal article" date="2013" name="PLoS ONE">
        <title>Lactobacillus paracasei comparative genomics: towards species pan-genome definition and exploitation of diversity.</title>
        <authorList>
            <person name="Smokvina T."/>
            <person name="Wels M."/>
            <person name="Polka J."/>
            <person name="Chervaux C."/>
            <person name="Brisse S."/>
            <person name="Boekhorst J."/>
            <person name="van Hylckama Vlieg J.E."/>
            <person name="Siezen R.J."/>
        </authorList>
    </citation>
    <scope>NUCLEOTIDE SEQUENCE [LARGE SCALE GENOMIC DNA]</scope>
    <source>
        <strain evidence="2 3">Lpp41</strain>
    </source>
</reference>
<organism evidence="2 3">
    <name type="scientific">Lacticaseibacillus paracasei subsp. paracasei Lpp41</name>
    <dbReference type="NCBI Taxonomy" id="1256208"/>
    <lineage>
        <taxon>Bacteria</taxon>
        <taxon>Bacillati</taxon>
        <taxon>Bacillota</taxon>
        <taxon>Bacilli</taxon>
        <taxon>Lactobacillales</taxon>
        <taxon>Lactobacillaceae</taxon>
        <taxon>Lacticaseibacillus</taxon>
    </lineage>
</organism>
<dbReference type="AlphaFoldDB" id="A0A829H2Q4"/>
<proteinExistence type="predicted"/>
<feature type="transmembrane region" description="Helical" evidence="1">
    <location>
        <begin position="203"/>
        <end position="226"/>
    </location>
</feature>
<evidence type="ECO:0000313" key="2">
    <source>
        <dbReference type="EMBL" id="EPC69690.1"/>
    </source>
</evidence>
<sequence length="419" mass="47635">MQEMKFSIYAITSYQSLIPVFFLMEQTLMRSYSKFVIKTTLRNKFNFIPVILLIGVTLFLLIMNTSAIKKQGYKASIQQNIAETNSLINVYTKNINEAKTSKDREIPYRAREQAKQVRSDNQLSLELATQQKWRSSLKVQLQIINATDMQTIKHHPSSVSPDYISSVYATRTLYKRLIKLNLRPDVVGMETQGLPFTLRMVDVLFPVAVVLVMVTLLTSVFTQTFIDHIDLDDMWPLSRSKLIFTKIGFSVVFAFAIYLVCLVLGFVGASMINGSSSLDYPIVMVSNSSTDIISVRTLLLQSLPLQLLCIIFMTMCVYLITYLIRNRLAAMFMNVLIFCGASLSVLKIEPISHMVHLLPFSYFNTINVLTKQAAHDTGNQQLTFATGIWVLIFWIAVIGVLIAVVNWVHSRRLQHRTVS</sequence>
<keyword evidence="1" id="KW-1133">Transmembrane helix</keyword>